<gene>
    <name evidence="4" type="ORF">KK1_003178</name>
</gene>
<feature type="compositionally biased region" description="Polar residues" evidence="1">
    <location>
        <begin position="286"/>
        <end position="306"/>
    </location>
</feature>
<feature type="domain" description="DUF630" evidence="3">
    <location>
        <begin position="1"/>
        <end position="59"/>
    </location>
</feature>
<dbReference type="EMBL" id="CM003613">
    <property type="protein sequence ID" value="KYP56927.1"/>
    <property type="molecule type" value="Genomic_DNA"/>
</dbReference>
<organism evidence="4 5">
    <name type="scientific">Cajanus cajan</name>
    <name type="common">Pigeon pea</name>
    <name type="synonym">Cajanus indicus</name>
    <dbReference type="NCBI Taxonomy" id="3821"/>
    <lineage>
        <taxon>Eukaryota</taxon>
        <taxon>Viridiplantae</taxon>
        <taxon>Streptophyta</taxon>
        <taxon>Embryophyta</taxon>
        <taxon>Tracheophyta</taxon>
        <taxon>Spermatophyta</taxon>
        <taxon>Magnoliopsida</taxon>
        <taxon>eudicotyledons</taxon>
        <taxon>Gunneridae</taxon>
        <taxon>Pentapetalae</taxon>
        <taxon>rosids</taxon>
        <taxon>fabids</taxon>
        <taxon>Fabales</taxon>
        <taxon>Fabaceae</taxon>
        <taxon>Papilionoideae</taxon>
        <taxon>50 kb inversion clade</taxon>
        <taxon>NPAAA clade</taxon>
        <taxon>indigoferoid/millettioid clade</taxon>
        <taxon>Phaseoleae</taxon>
        <taxon>Cajanus</taxon>
    </lineage>
</organism>
<dbReference type="Gramene" id="C.cajan_03106.t">
    <property type="protein sequence ID" value="C.cajan_03106.t"/>
    <property type="gene ID" value="C.cajan_03106"/>
</dbReference>
<evidence type="ECO:0000313" key="5">
    <source>
        <dbReference type="Proteomes" id="UP000075243"/>
    </source>
</evidence>
<feature type="compositionally biased region" description="Basic and acidic residues" evidence="1">
    <location>
        <begin position="241"/>
        <end position="251"/>
    </location>
</feature>
<dbReference type="STRING" id="3821.A0A151SQ29"/>
<dbReference type="InterPro" id="IPR006868">
    <property type="entry name" value="DUF630"/>
</dbReference>
<feature type="compositionally biased region" description="Pro residues" evidence="1">
    <location>
        <begin position="124"/>
        <end position="133"/>
    </location>
</feature>
<name>A0A151SQ29_CAJCA</name>
<feature type="region of interest" description="Disordered" evidence="1">
    <location>
        <begin position="190"/>
        <end position="209"/>
    </location>
</feature>
<dbReference type="Pfam" id="PF04782">
    <property type="entry name" value="DUF632"/>
    <property type="match status" value="1"/>
</dbReference>
<feature type="compositionally biased region" description="Pro residues" evidence="1">
    <location>
        <begin position="190"/>
        <end position="208"/>
    </location>
</feature>
<dbReference type="InterPro" id="IPR006867">
    <property type="entry name" value="DUF632"/>
</dbReference>
<sequence length="820" mass="91769">MGCAASKLDDFPAVALCRQRKDLLKAASEQRYALAAAHVAYFHSLNQIGDALRKFADQDLTTTASTPTPTPGSSSPVLTLPSQPKSKLSSSSPSIHDSPHGSHLPLSSGSELSSPFHSHSSSPEPHPPPPSFSPPPYAYYQNYHYMKRTVPHGKPMLYEEPERHVATFGQWPDPSYNAFYGFQNGDYPYYPPPPAPSSSPPPPPPSPPRVSTWDFLNVFEAFHSGYPGYPNRFGSSASSADSKEVREREGIPELEDETEQETAKEVQLKENKKLGEKKVRDFGEGPSNSKAVPLQQVSSSEGSSKTVRFHDGGSDAGEVEKEIKSSPDSVVSEEPKKGVSFEIDEATVTTVDGDSSVLSSVTTLSAHGTRDIREVVQDIRDEFVTASGFGKEVALLLEVCKPPYRSRVAPLRVMFSRILQMVAPSRFPSHPISVQFSSREIKLAQAYCGEPGKDFKTNPENLSSTLEKLYAWEKKLYKEVKDEERLRAIYEKQFKKLRTLDNLGAESSKIDATRASIRKLQTKINICIRTAETIMGRIHELRDKELQPQLAALVNGFIRMWKFMLRCHQKQFKAIMESKSQSLKINIGLQGDEGLKAIVELEKELLNWCCQFNNWVKTQKSYVRNLNEWLIRCLPNEPEETADGIAPFSPSRFDAPPVFIICNDWHQAMTRISETGVADAMHGFALKLHELWERQDEAQRQRIKAEYLTKDFEKQLRTLRTEMVGSGQEHDKVSGKTALSKFASDGGVLPLDDLKVDLNSMKKRLHEERVRHKEAIKLVRDAANNSLQAGLIPIFKTLESFTSEVVKAHEQVRLQNVGDS</sequence>
<dbReference type="OMA" id="KSMLKCH"/>
<feature type="region of interest" description="Disordered" evidence="1">
    <location>
        <begin position="230"/>
        <end position="336"/>
    </location>
</feature>
<dbReference type="AlphaFoldDB" id="A0A151SQ29"/>
<feature type="region of interest" description="Disordered" evidence="1">
    <location>
        <begin position="62"/>
        <end position="133"/>
    </location>
</feature>
<keyword evidence="5" id="KW-1185">Reference proteome</keyword>
<dbReference type="PANTHER" id="PTHR21450:SF2">
    <property type="entry name" value="FAMILY PROTEIN, PUTATIVE (DUF630 AND DUF632)-RELATED"/>
    <property type="match status" value="1"/>
</dbReference>
<protein>
    <recommendedName>
        <fullName evidence="6">DUF632 domain-containing protein</fullName>
    </recommendedName>
</protein>
<dbReference type="OrthoDB" id="1925648at2759"/>
<dbReference type="Pfam" id="PF04783">
    <property type="entry name" value="DUF630"/>
    <property type="match status" value="1"/>
</dbReference>
<feature type="compositionally biased region" description="Low complexity" evidence="1">
    <location>
        <begin position="62"/>
        <end position="123"/>
    </location>
</feature>
<evidence type="ECO:0000256" key="1">
    <source>
        <dbReference type="SAM" id="MobiDB-lite"/>
    </source>
</evidence>
<reference evidence="4 5" key="1">
    <citation type="journal article" date="2012" name="Nat. Biotechnol.">
        <title>Draft genome sequence of pigeonpea (Cajanus cajan), an orphan legume crop of resource-poor farmers.</title>
        <authorList>
            <person name="Varshney R.K."/>
            <person name="Chen W."/>
            <person name="Li Y."/>
            <person name="Bharti A.K."/>
            <person name="Saxena R.K."/>
            <person name="Schlueter J.A."/>
            <person name="Donoghue M.T."/>
            <person name="Azam S."/>
            <person name="Fan G."/>
            <person name="Whaley A.M."/>
            <person name="Farmer A.D."/>
            <person name="Sheridan J."/>
            <person name="Iwata A."/>
            <person name="Tuteja R."/>
            <person name="Penmetsa R.V."/>
            <person name="Wu W."/>
            <person name="Upadhyaya H.D."/>
            <person name="Yang S.P."/>
            <person name="Shah T."/>
            <person name="Saxena K.B."/>
            <person name="Michael T."/>
            <person name="McCombie W.R."/>
            <person name="Yang B."/>
            <person name="Zhang G."/>
            <person name="Yang H."/>
            <person name="Wang J."/>
            <person name="Spillane C."/>
            <person name="Cook D.R."/>
            <person name="May G.D."/>
            <person name="Xu X."/>
            <person name="Jackson S.A."/>
        </authorList>
    </citation>
    <scope>NUCLEOTIDE SEQUENCE [LARGE SCALE GENOMIC DNA]</scope>
    <source>
        <strain evidence="5">cv. Asha</strain>
    </source>
</reference>
<dbReference type="PANTHER" id="PTHR21450">
    <property type="entry name" value="PROTEIN ALTERED PHOSPHATE STARVATION RESPONSE 1"/>
    <property type="match status" value="1"/>
</dbReference>
<feature type="compositionally biased region" description="Basic and acidic residues" evidence="1">
    <location>
        <begin position="308"/>
        <end position="325"/>
    </location>
</feature>
<evidence type="ECO:0000259" key="2">
    <source>
        <dbReference type="Pfam" id="PF04782"/>
    </source>
</evidence>
<feature type="domain" description="DUF632" evidence="2">
    <location>
        <begin position="373"/>
        <end position="689"/>
    </location>
</feature>
<dbReference type="Proteomes" id="UP000075243">
    <property type="component" value="Chromosome 11"/>
</dbReference>
<evidence type="ECO:0000259" key="3">
    <source>
        <dbReference type="Pfam" id="PF04783"/>
    </source>
</evidence>
<proteinExistence type="predicted"/>
<accession>A0A151SQ29</accession>
<evidence type="ECO:0000313" key="4">
    <source>
        <dbReference type="EMBL" id="KYP56927.1"/>
    </source>
</evidence>
<feature type="compositionally biased region" description="Basic and acidic residues" evidence="1">
    <location>
        <begin position="261"/>
        <end position="283"/>
    </location>
</feature>
<evidence type="ECO:0008006" key="6">
    <source>
        <dbReference type="Google" id="ProtNLM"/>
    </source>
</evidence>